<dbReference type="RefSeq" id="WP_068671655.1">
    <property type="nucleotide sequence ID" value="NZ_LWLG01000018.1"/>
</dbReference>
<gene>
    <name evidence="3" type="ORF">TDIS_1915</name>
</gene>
<protein>
    <submittedName>
        <fullName evidence="3">Uncharacterized protein</fullName>
    </submittedName>
</protein>
<evidence type="ECO:0000313" key="3">
    <source>
        <dbReference type="EMBL" id="OAQ20004.1"/>
    </source>
</evidence>
<evidence type="ECO:0000313" key="4">
    <source>
        <dbReference type="Proteomes" id="UP000078390"/>
    </source>
</evidence>
<name>A0A179D1Q9_9BACT</name>
<reference evidence="3 4" key="1">
    <citation type="submission" date="2016-04" db="EMBL/GenBank/DDBJ databases">
        <title>Genome analysis of Thermosulfurimonas dismutans, the first thermophilic sulfur-disproportionating bacterium of the phylum Thermodesulfobacteria.</title>
        <authorList>
            <person name="Mardanov A.V."/>
            <person name="Beletsky A.V."/>
            <person name="Kadnikov V.V."/>
            <person name="Slobodkin A.I."/>
            <person name="Ravin N.V."/>
        </authorList>
    </citation>
    <scope>NUCLEOTIDE SEQUENCE [LARGE SCALE GENOMIC DNA]</scope>
    <source>
        <strain evidence="3 4">S95</strain>
    </source>
</reference>
<dbReference type="EMBL" id="LWLG01000018">
    <property type="protein sequence ID" value="OAQ20004.1"/>
    <property type="molecule type" value="Genomic_DNA"/>
</dbReference>
<dbReference type="AlphaFoldDB" id="A0A179D1Q9"/>
<organism evidence="3 4">
    <name type="scientific">Thermosulfurimonas dismutans</name>
    <dbReference type="NCBI Taxonomy" id="999894"/>
    <lineage>
        <taxon>Bacteria</taxon>
        <taxon>Pseudomonadati</taxon>
        <taxon>Thermodesulfobacteriota</taxon>
        <taxon>Thermodesulfobacteria</taxon>
        <taxon>Thermodesulfobacteriales</taxon>
        <taxon>Thermodesulfobacteriaceae</taxon>
        <taxon>Thermosulfurimonas</taxon>
    </lineage>
</organism>
<comment type="similarity">
    <text evidence="1">Belongs to the bacterial histone-like protein family.</text>
</comment>
<accession>A0A179D1Q9</accession>
<dbReference type="Pfam" id="PF00216">
    <property type="entry name" value="Bac_DNA_binding"/>
    <property type="match status" value="1"/>
</dbReference>
<evidence type="ECO:0000256" key="2">
    <source>
        <dbReference type="ARBA" id="ARBA00023125"/>
    </source>
</evidence>
<dbReference type="GO" id="GO:0003677">
    <property type="term" value="F:DNA binding"/>
    <property type="evidence" value="ECO:0007669"/>
    <property type="project" value="UniProtKB-KW"/>
</dbReference>
<proteinExistence type="inferred from homology"/>
<keyword evidence="2" id="KW-0238">DNA-binding</keyword>
<dbReference type="STRING" id="999894.TDIS_1915"/>
<comment type="caution">
    <text evidence="3">The sequence shown here is derived from an EMBL/GenBank/DDBJ whole genome shotgun (WGS) entry which is preliminary data.</text>
</comment>
<evidence type="ECO:0000256" key="1">
    <source>
        <dbReference type="ARBA" id="ARBA00010529"/>
    </source>
</evidence>
<keyword evidence="4" id="KW-1185">Reference proteome</keyword>
<dbReference type="Proteomes" id="UP000078390">
    <property type="component" value="Unassembled WGS sequence"/>
</dbReference>
<dbReference type="SUPFAM" id="SSF47729">
    <property type="entry name" value="IHF-like DNA-binding proteins"/>
    <property type="match status" value="1"/>
</dbReference>
<dbReference type="InterPro" id="IPR010992">
    <property type="entry name" value="IHF-like_DNA-bd_dom_sf"/>
</dbReference>
<dbReference type="GO" id="GO:0030527">
    <property type="term" value="F:structural constituent of chromatin"/>
    <property type="evidence" value="ECO:0007669"/>
    <property type="project" value="InterPro"/>
</dbReference>
<dbReference type="Gene3D" id="4.10.520.10">
    <property type="entry name" value="IHF-like DNA-binding proteins"/>
    <property type="match status" value="1"/>
</dbReference>
<sequence>MKLLELSRRLAQKTNLSRRQSHIFLKILLKELIAGLREKRRLTLRNFGSLEIRKTSQGWRIIFRASQRILEKLNK</sequence>
<dbReference type="InterPro" id="IPR000119">
    <property type="entry name" value="Hist_DNA-bd"/>
</dbReference>